<keyword evidence="2" id="KW-1015">Disulfide bond</keyword>
<dbReference type="PANTHER" id="PTHR22799">
    <property type="entry name" value="TETRANECTIN-RELATED"/>
    <property type="match status" value="1"/>
</dbReference>
<sequence>MSSQFATSANTSGKTLEEIHTLKEKLDGLEAQLEAINTRTRIHSTLLAIDLTKFDVSDVYEGRVYLASKTETMFNLQSANAACQAAGGYLLEIDDNDENQYTFDFAKRLGGSDHFALGGNDIKDEGQFVYFNSKKPVPDHVTWMRGRPNNVGGKEHCMEIWPSQGGLNDIPCNTKAKFVCEVPLRF</sequence>
<comment type="caution">
    <text evidence="5">The sequence shown here is derived from an EMBL/GenBank/DDBJ whole genome shotgun (WGS) entry which is preliminary data.</text>
</comment>
<dbReference type="Proteomes" id="UP000762676">
    <property type="component" value="Unassembled WGS sequence"/>
</dbReference>
<keyword evidence="6" id="KW-1185">Reference proteome</keyword>
<dbReference type="InterPro" id="IPR016187">
    <property type="entry name" value="CTDL_fold"/>
</dbReference>
<dbReference type="InterPro" id="IPR051663">
    <property type="entry name" value="CLec_Tetranectin-domain"/>
</dbReference>
<dbReference type="PROSITE" id="PS00615">
    <property type="entry name" value="C_TYPE_LECTIN_1"/>
    <property type="match status" value="1"/>
</dbReference>
<accession>A0AAV4J0B5</accession>
<dbReference type="AlphaFoldDB" id="A0AAV4J0B5"/>
<dbReference type="InterPro" id="IPR018378">
    <property type="entry name" value="C-type_lectin_CS"/>
</dbReference>
<dbReference type="Pfam" id="PF00059">
    <property type="entry name" value="Lectin_C"/>
    <property type="match status" value="1"/>
</dbReference>
<protein>
    <submittedName>
        <fullName evidence="5">Lectin C-type domain protein</fullName>
    </submittedName>
</protein>
<proteinExistence type="predicted"/>
<keyword evidence="1" id="KW-0430">Lectin</keyword>
<evidence type="ECO:0000256" key="3">
    <source>
        <dbReference type="SAM" id="Coils"/>
    </source>
</evidence>
<evidence type="ECO:0000313" key="5">
    <source>
        <dbReference type="EMBL" id="GFS16157.1"/>
    </source>
</evidence>
<feature type="domain" description="C-type lectin" evidence="4">
    <location>
        <begin position="60"/>
        <end position="181"/>
    </location>
</feature>
<dbReference type="CDD" id="cd00037">
    <property type="entry name" value="CLECT"/>
    <property type="match status" value="1"/>
</dbReference>
<dbReference type="EMBL" id="BMAT01009906">
    <property type="protein sequence ID" value="GFS16157.1"/>
    <property type="molecule type" value="Genomic_DNA"/>
</dbReference>
<evidence type="ECO:0000256" key="1">
    <source>
        <dbReference type="ARBA" id="ARBA00022734"/>
    </source>
</evidence>
<dbReference type="Gene3D" id="3.10.100.10">
    <property type="entry name" value="Mannose-Binding Protein A, subunit A"/>
    <property type="match status" value="1"/>
</dbReference>
<dbReference type="GO" id="GO:0005615">
    <property type="term" value="C:extracellular space"/>
    <property type="evidence" value="ECO:0007669"/>
    <property type="project" value="TreeGrafter"/>
</dbReference>
<dbReference type="InterPro" id="IPR001304">
    <property type="entry name" value="C-type_lectin-like"/>
</dbReference>
<keyword evidence="3" id="KW-0175">Coiled coil</keyword>
<dbReference type="SMART" id="SM00034">
    <property type="entry name" value="CLECT"/>
    <property type="match status" value="1"/>
</dbReference>
<name>A0AAV4J0B5_9GAST</name>
<evidence type="ECO:0000259" key="4">
    <source>
        <dbReference type="PROSITE" id="PS50041"/>
    </source>
</evidence>
<organism evidence="5 6">
    <name type="scientific">Elysia marginata</name>
    <dbReference type="NCBI Taxonomy" id="1093978"/>
    <lineage>
        <taxon>Eukaryota</taxon>
        <taxon>Metazoa</taxon>
        <taxon>Spiralia</taxon>
        <taxon>Lophotrochozoa</taxon>
        <taxon>Mollusca</taxon>
        <taxon>Gastropoda</taxon>
        <taxon>Heterobranchia</taxon>
        <taxon>Euthyneura</taxon>
        <taxon>Panpulmonata</taxon>
        <taxon>Sacoglossa</taxon>
        <taxon>Placobranchoidea</taxon>
        <taxon>Plakobranchidae</taxon>
        <taxon>Elysia</taxon>
    </lineage>
</organism>
<dbReference type="PROSITE" id="PS50041">
    <property type="entry name" value="C_TYPE_LECTIN_2"/>
    <property type="match status" value="1"/>
</dbReference>
<dbReference type="PANTHER" id="PTHR22799:SF2">
    <property type="entry name" value="C-TYPE LECTIN DOMAIN FAMILY 3 MEMBER A"/>
    <property type="match status" value="1"/>
</dbReference>
<evidence type="ECO:0000256" key="2">
    <source>
        <dbReference type="ARBA" id="ARBA00023157"/>
    </source>
</evidence>
<feature type="coiled-coil region" evidence="3">
    <location>
        <begin position="12"/>
        <end position="39"/>
    </location>
</feature>
<evidence type="ECO:0000313" key="6">
    <source>
        <dbReference type="Proteomes" id="UP000762676"/>
    </source>
</evidence>
<reference evidence="5 6" key="1">
    <citation type="journal article" date="2021" name="Elife">
        <title>Chloroplast acquisition without the gene transfer in kleptoplastic sea slugs, Plakobranchus ocellatus.</title>
        <authorList>
            <person name="Maeda T."/>
            <person name="Takahashi S."/>
            <person name="Yoshida T."/>
            <person name="Shimamura S."/>
            <person name="Takaki Y."/>
            <person name="Nagai Y."/>
            <person name="Toyoda A."/>
            <person name="Suzuki Y."/>
            <person name="Arimoto A."/>
            <person name="Ishii H."/>
            <person name="Satoh N."/>
            <person name="Nishiyama T."/>
            <person name="Hasebe M."/>
            <person name="Maruyama T."/>
            <person name="Minagawa J."/>
            <person name="Obokata J."/>
            <person name="Shigenobu S."/>
        </authorList>
    </citation>
    <scope>NUCLEOTIDE SEQUENCE [LARGE SCALE GENOMIC DNA]</scope>
</reference>
<dbReference type="GO" id="GO:0030246">
    <property type="term" value="F:carbohydrate binding"/>
    <property type="evidence" value="ECO:0007669"/>
    <property type="project" value="UniProtKB-KW"/>
</dbReference>
<gene>
    <name evidence="5" type="ORF">ElyMa_004950500</name>
</gene>
<dbReference type="InterPro" id="IPR016186">
    <property type="entry name" value="C-type_lectin-like/link_sf"/>
</dbReference>
<dbReference type="SUPFAM" id="SSF56436">
    <property type="entry name" value="C-type lectin-like"/>
    <property type="match status" value="1"/>
</dbReference>